<dbReference type="InterPro" id="IPR001208">
    <property type="entry name" value="MCM_dom"/>
</dbReference>
<keyword evidence="5 11" id="KW-0347">Helicase</keyword>
<evidence type="ECO:0000256" key="10">
    <source>
        <dbReference type="RuleBase" id="RU004070"/>
    </source>
</evidence>
<dbReference type="PANTHER" id="PTHR11630">
    <property type="entry name" value="DNA REPLICATION LICENSING FACTOR MCM FAMILY MEMBER"/>
    <property type="match status" value="1"/>
</dbReference>
<dbReference type="InterPro" id="IPR027417">
    <property type="entry name" value="P-loop_NTPase"/>
</dbReference>
<keyword evidence="8 11" id="KW-0539">Nucleus</keyword>
<dbReference type="PROSITE" id="PS50051">
    <property type="entry name" value="MCM_2"/>
    <property type="match status" value="1"/>
</dbReference>
<dbReference type="Gene3D" id="2.20.28.10">
    <property type="match status" value="1"/>
</dbReference>
<evidence type="ECO:0000313" key="13">
    <source>
        <dbReference type="Proteomes" id="UP000887574"/>
    </source>
</evidence>
<dbReference type="GO" id="GO:0006271">
    <property type="term" value="P:DNA strand elongation involved in DNA replication"/>
    <property type="evidence" value="ECO:0007669"/>
    <property type="project" value="TreeGrafter"/>
</dbReference>
<evidence type="ECO:0000256" key="2">
    <source>
        <dbReference type="ARBA" id="ARBA00022705"/>
    </source>
</evidence>
<dbReference type="FunFam" id="2.20.28.10:FF:000004">
    <property type="entry name" value="DNA replication licensing factor MCM7"/>
    <property type="match status" value="1"/>
</dbReference>
<dbReference type="InterPro" id="IPR012340">
    <property type="entry name" value="NA-bd_OB-fold"/>
</dbReference>
<dbReference type="InterPro" id="IPR031327">
    <property type="entry name" value="MCM"/>
</dbReference>
<evidence type="ECO:0000259" key="12">
    <source>
        <dbReference type="PROSITE" id="PS50051"/>
    </source>
</evidence>
<comment type="subcellular location">
    <subcellularLocation>
        <location evidence="1 11">Nucleus</location>
    </subcellularLocation>
</comment>
<evidence type="ECO:0000256" key="5">
    <source>
        <dbReference type="ARBA" id="ARBA00022806"/>
    </source>
</evidence>
<dbReference type="Pfam" id="PF00493">
    <property type="entry name" value="MCM"/>
    <property type="match status" value="1"/>
</dbReference>
<dbReference type="SUPFAM" id="SSF52540">
    <property type="entry name" value="P-loop containing nucleoside triphosphate hydrolases"/>
    <property type="match status" value="1"/>
</dbReference>
<dbReference type="Pfam" id="PF17207">
    <property type="entry name" value="MCM_OB"/>
    <property type="match status" value="1"/>
</dbReference>
<evidence type="ECO:0000256" key="7">
    <source>
        <dbReference type="ARBA" id="ARBA00023125"/>
    </source>
</evidence>
<evidence type="ECO:0000313" key="14">
    <source>
        <dbReference type="WBParaSite" id="jg22466"/>
    </source>
</evidence>
<name>A0A915DSI2_9BILA</name>
<feature type="domain" description="MCM C-terminal AAA(+) ATPase" evidence="12">
    <location>
        <begin position="403"/>
        <end position="608"/>
    </location>
</feature>
<dbReference type="GO" id="GO:0016787">
    <property type="term" value="F:hydrolase activity"/>
    <property type="evidence" value="ECO:0007669"/>
    <property type="project" value="UniProtKB-KW"/>
</dbReference>
<dbReference type="GO" id="GO:0042555">
    <property type="term" value="C:MCM complex"/>
    <property type="evidence" value="ECO:0007669"/>
    <property type="project" value="InterPro"/>
</dbReference>
<dbReference type="InterPro" id="IPR027925">
    <property type="entry name" value="MCM_N"/>
</dbReference>
<keyword evidence="3 10" id="KW-0547">Nucleotide-binding</keyword>
<dbReference type="PRINTS" id="PR01657">
    <property type="entry name" value="MCMFAMILY"/>
</dbReference>
<evidence type="ECO:0000256" key="1">
    <source>
        <dbReference type="ARBA" id="ARBA00004123"/>
    </source>
</evidence>
<dbReference type="GO" id="GO:0005524">
    <property type="term" value="F:ATP binding"/>
    <property type="evidence" value="ECO:0007669"/>
    <property type="project" value="UniProtKB-KW"/>
</dbReference>
<evidence type="ECO:0000256" key="4">
    <source>
        <dbReference type="ARBA" id="ARBA00022801"/>
    </source>
</evidence>
<keyword evidence="4 11" id="KW-0378">Hydrolase</keyword>
<dbReference type="WBParaSite" id="jg22466">
    <property type="protein sequence ID" value="jg22466"/>
    <property type="gene ID" value="jg22466"/>
</dbReference>
<dbReference type="Gene3D" id="2.40.50.140">
    <property type="entry name" value="Nucleic acid-binding proteins"/>
    <property type="match status" value="1"/>
</dbReference>
<dbReference type="SUPFAM" id="SSF50249">
    <property type="entry name" value="Nucleic acid-binding proteins"/>
    <property type="match status" value="1"/>
</dbReference>
<dbReference type="FunFam" id="3.40.50.300:FF:000826">
    <property type="entry name" value="Replicative DNA helicase Mcm"/>
    <property type="match status" value="1"/>
</dbReference>
<accession>A0A915DSI2</accession>
<dbReference type="Gene3D" id="3.30.1640.10">
    <property type="entry name" value="mini-chromosome maintenance (MCM) complex, chain A, domain 1"/>
    <property type="match status" value="1"/>
</dbReference>
<dbReference type="InterPro" id="IPR041562">
    <property type="entry name" value="MCM_lid"/>
</dbReference>
<dbReference type="Pfam" id="PF14551">
    <property type="entry name" value="MCM_N"/>
    <property type="match status" value="1"/>
</dbReference>
<protein>
    <recommendedName>
        <fullName evidence="11">DNA replication licensing factor MCM7</fullName>
        <ecNumber evidence="11">3.6.4.12</ecNumber>
    </recommendedName>
</protein>
<keyword evidence="9 11" id="KW-0131">Cell cycle</keyword>
<dbReference type="InterPro" id="IPR033762">
    <property type="entry name" value="MCM_OB"/>
</dbReference>
<proteinExistence type="inferred from homology"/>
<evidence type="ECO:0000256" key="11">
    <source>
        <dbReference type="RuleBase" id="RU365012"/>
    </source>
</evidence>
<dbReference type="InterPro" id="IPR008050">
    <property type="entry name" value="MCM7"/>
</dbReference>
<dbReference type="PRINTS" id="PR01663">
    <property type="entry name" value="MCMPROTEIN7"/>
</dbReference>
<reference evidence="14" key="1">
    <citation type="submission" date="2022-11" db="UniProtKB">
        <authorList>
            <consortium name="WormBaseParasite"/>
        </authorList>
    </citation>
    <scope>IDENTIFICATION</scope>
</reference>
<evidence type="ECO:0000256" key="6">
    <source>
        <dbReference type="ARBA" id="ARBA00022840"/>
    </source>
</evidence>
<keyword evidence="2 11" id="KW-0235">DNA replication</keyword>
<keyword evidence="7 10" id="KW-0238">DNA-binding</keyword>
<dbReference type="PANTHER" id="PTHR11630:SF26">
    <property type="entry name" value="DNA REPLICATION LICENSING FACTOR MCM7"/>
    <property type="match status" value="1"/>
</dbReference>
<dbReference type="AlphaFoldDB" id="A0A915DSI2"/>
<dbReference type="CDD" id="cd17758">
    <property type="entry name" value="MCM7"/>
    <property type="match status" value="1"/>
</dbReference>
<gene>
    <name evidence="11" type="primary">MCM7</name>
</gene>
<evidence type="ECO:0000256" key="9">
    <source>
        <dbReference type="ARBA" id="ARBA00023306"/>
    </source>
</evidence>
<keyword evidence="13" id="KW-1185">Reference proteome</keyword>
<comment type="similarity">
    <text evidence="10">Belongs to the MCM family.</text>
</comment>
<dbReference type="Proteomes" id="UP000887574">
    <property type="component" value="Unplaced"/>
</dbReference>
<dbReference type="SMART" id="SM00350">
    <property type="entry name" value="MCM"/>
    <property type="match status" value="1"/>
</dbReference>
<evidence type="ECO:0000256" key="8">
    <source>
        <dbReference type="ARBA" id="ARBA00023242"/>
    </source>
</evidence>
<dbReference type="GO" id="GO:0000727">
    <property type="term" value="P:double-strand break repair via break-induced replication"/>
    <property type="evidence" value="ECO:0007669"/>
    <property type="project" value="TreeGrafter"/>
</dbReference>
<dbReference type="Pfam" id="PF17855">
    <property type="entry name" value="MCM_lid"/>
    <property type="match status" value="1"/>
</dbReference>
<comment type="function">
    <text evidence="11">Acts as component of the MCM2-7 complex (MCM complex) which is the replicative helicase essential for 'once per cell cycle' DNA replication initiation and elongation in eukaryotic cells. The active ATPase sites in the MCM2-7 ring are formed through the interaction surfaces of two neighboring subunits such that a critical structure of a conserved arginine finger motif is provided in trans relative to the ATP-binding site of the Walker A box of the adjacent subunit. The six ATPase active sites, however, are likely to contribute differentially to the complex helicase activity.</text>
</comment>
<dbReference type="GO" id="GO:0003697">
    <property type="term" value="F:single-stranded DNA binding"/>
    <property type="evidence" value="ECO:0007669"/>
    <property type="project" value="TreeGrafter"/>
</dbReference>
<dbReference type="PROSITE" id="PS00847">
    <property type="entry name" value="MCM_1"/>
    <property type="match status" value="1"/>
</dbReference>
<dbReference type="Gene3D" id="3.40.50.300">
    <property type="entry name" value="P-loop containing nucleotide triphosphate hydrolases"/>
    <property type="match status" value="1"/>
</dbReference>
<organism evidence="13 14">
    <name type="scientific">Ditylenchus dipsaci</name>
    <dbReference type="NCBI Taxonomy" id="166011"/>
    <lineage>
        <taxon>Eukaryota</taxon>
        <taxon>Metazoa</taxon>
        <taxon>Ecdysozoa</taxon>
        <taxon>Nematoda</taxon>
        <taxon>Chromadorea</taxon>
        <taxon>Rhabditida</taxon>
        <taxon>Tylenchina</taxon>
        <taxon>Tylenchomorpha</taxon>
        <taxon>Sphaerularioidea</taxon>
        <taxon>Anguinidae</taxon>
        <taxon>Anguininae</taxon>
        <taxon>Ditylenchus</taxon>
    </lineage>
</organism>
<keyword evidence="6 10" id="KW-0067">ATP-binding</keyword>
<dbReference type="InterPro" id="IPR018525">
    <property type="entry name" value="MCM_CS"/>
</dbReference>
<dbReference type="GO" id="GO:0017116">
    <property type="term" value="F:single-stranded DNA helicase activity"/>
    <property type="evidence" value="ECO:0007669"/>
    <property type="project" value="TreeGrafter"/>
</dbReference>
<sequence length="793" mass="89659">MKWPFERVVVRIPSRCYGYANYICPNLFQCGVCLSWPRGVNPKRVQKETAYRETVYGETAYRETSRTHAYVNYDVAKERIQDFLKTYYQEHADGHKVFVYADQAAEVAYRRQTAFYVMQEDVHTHDPELSEWIDSNTCRFRNLFYEVTDAFIQEILGDNEPPVHDAHDAFIFQRLYMDRKIKEADGEMVSHDEMRKKYPPELMRRYEIYFKTRDLVKPLPVRELKASCVGKLVSVRGVCIRSTEVKPLANVITYTCDACGNETYQPVAGQSYTPAFNCPSRDCVESKANGRLQMQVRGSKFIKFQEIRIQEISDQVPVGSIPRSMTISLTGENTRKAMPGDTVVVSGVLIPALRSGFKQVTGGLVTEIFLDAHHVENSRDENEDLLNAELTEEEIQTLGSENVYERLAYSIAPEIYGLLDEKKSLLLALVGGVDKNASGMKIRGALNILMMGDPGVAKSQLLGYVDRLAIRSQYTTGRGSSGVGLTAAVVKDPITGEYALEGGSLVLADRGICCIDEFDKMLDSDRTAIHEVMEQQTISIAKAGIMTSLNARVSIIAAANPSFGRYNPHRSIEENLRLPAALLSRFDLLWLIQDVPNIDSDKRLAEHITYVHRKGEQPQCTFKPIEMVLFRKYIALCKRKQPTIPEPLKQRLVEMYVDIRRDALNDSDSIFTSPRILLGAIRLSTALARIRLSDVVSEEDVEEAIRLMMASKASLHSRQPRIEKYKDPREKAFNVIRELLQESNKAPVKLDLVYKKCNQKGFTDQVVANCISDWSEAGVLSVDSAKQCIQSIV</sequence>
<dbReference type="GO" id="GO:0005634">
    <property type="term" value="C:nucleus"/>
    <property type="evidence" value="ECO:0007669"/>
    <property type="project" value="UniProtKB-SubCell"/>
</dbReference>
<comment type="catalytic activity">
    <reaction evidence="11">
        <text>ATP + H2O = ADP + phosphate + H(+)</text>
        <dbReference type="Rhea" id="RHEA:13065"/>
        <dbReference type="ChEBI" id="CHEBI:15377"/>
        <dbReference type="ChEBI" id="CHEBI:15378"/>
        <dbReference type="ChEBI" id="CHEBI:30616"/>
        <dbReference type="ChEBI" id="CHEBI:43474"/>
        <dbReference type="ChEBI" id="CHEBI:456216"/>
        <dbReference type="EC" id="3.6.4.12"/>
    </reaction>
</comment>
<evidence type="ECO:0000256" key="3">
    <source>
        <dbReference type="ARBA" id="ARBA00022741"/>
    </source>
</evidence>
<dbReference type="EC" id="3.6.4.12" evidence="11"/>
<dbReference type="GO" id="GO:0006270">
    <property type="term" value="P:DNA replication initiation"/>
    <property type="evidence" value="ECO:0007669"/>
    <property type="project" value="InterPro"/>
</dbReference>